<gene>
    <name evidence="9" type="ORF">Slin15195_G028210</name>
</gene>
<dbReference type="GO" id="GO:0046872">
    <property type="term" value="F:metal ion binding"/>
    <property type="evidence" value="ECO:0007669"/>
    <property type="project" value="UniProtKB-UniRule"/>
</dbReference>
<dbReference type="InterPro" id="IPR024077">
    <property type="entry name" value="Neurolysin/TOP_dom2"/>
</dbReference>
<evidence type="ECO:0000256" key="1">
    <source>
        <dbReference type="ARBA" id="ARBA00006040"/>
    </source>
</evidence>
<evidence type="ECO:0000256" key="7">
    <source>
        <dbReference type="RuleBase" id="RU003435"/>
    </source>
</evidence>
<dbReference type="GO" id="GO:0005758">
    <property type="term" value="C:mitochondrial intermembrane space"/>
    <property type="evidence" value="ECO:0007669"/>
    <property type="project" value="TreeGrafter"/>
</dbReference>
<evidence type="ECO:0000259" key="8">
    <source>
        <dbReference type="Pfam" id="PF01432"/>
    </source>
</evidence>
<dbReference type="CDD" id="cd06455">
    <property type="entry name" value="M3A_TOP"/>
    <property type="match status" value="1"/>
</dbReference>
<dbReference type="Gene3D" id="1.10.1370.10">
    <property type="entry name" value="Neurolysin, domain 3"/>
    <property type="match status" value="1"/>
</dbReference>
<keyword evidence="2 7" id="KW-0645">Protease</keyword>
<proteinExistence type="inferred from homology"/>
<dbReference type="SUPFAM" id="SSF55486">
    <property type="entry name" value="Metalloproteases ('zincins'), catalytic domain"/>
    <property type="match status" value="1"/>
</dbReference>
<protein>
    <submittedName>
        <fullName evidence="9">Peptidase M3A/M3B catalytic domain, neurolysin/Thimet oligopeptidase, domain 2</fullName>
    </submittedName>
</protein>
<dbReference type="GO" id="GO:0006518">
    <property type="term" value="P:peptide metabolic process"/>
    <property type="evidence" value="ECO:0007669"/>
    <property type="project" value="TreeGrafter"/>
</dbReference>
<evidence type="ECO:0000256" key="3">
    <source>
        <dbReference type="ARBA" id="ARBA00022723"/>
    </source>
</evidence>
<keyword evidence="4 7" id="KW-0378">Hydrolase</keyword>
<reference evidence="9" key="1">
    <citation type="submission" date="2022-06" db="EMBL/GenBank/DDBJ databases">
        <title>Complete genome sequences of two strains of the flax pathogen Septoria linicola.</title>
        <authorList>
            <person name="Lapalu N."/>
            <person name="Simon A."/>
            <person name="Demenou B."/>
            <person name="Paumier D."/>
            <person name="Guillot M.-P."/>
            <person name="Gout L."/>
            <person name="Valade R."/>
        </authorList>
    </citation>
    <scope>NUCLEOTIDE SEQUENCE</scope>
    <source>
        <strain evidence="9">SE15195</strain>
    </source>
</reference>
<keyword evidence="5 7" id="KW-0862">Zinc</keyword>
<dbReference type="InterPro" id="IPR045090">
    <property type="entry name" value="Pept_M3A_M3B"/>
</dbReference>
<organism evidence="9 10">
    <name type="scientific">Septoria linicola</name>
    <dbReference type="NCBI Taxonomy" id="215465"/>
    <lineage>
        <taxon>Eukaryota</taxon>
        <taxon>Fungi</taxon>
        <taxon>Dikarya</taxon>
        <taxon>Ascomycota</taxon>
        <taxon>Pezizomycotina</taxon>
        <taxon>Dothideomycetes</taxon>
        <taxon>Dothideomycetidae</taxon>
        <taxon>Mycosphaerellales</taxon>
        <taxon>Mycosphaerellaceae</taxon>
        <taxon>Septoria</taxon>
    </lineage>
</organism>
<dbReference type="EMBL" id="CP099419">
    <property type="protein sequence ID" value="USW49502.1"/>
    <property type="molecule type" value="Genomic_DNA"/>
</dbReference>
<keyword evidence="6 7" id="KW-0482">Metalloprotease</keyword>
<dbReference type="Gene3D" id="3.40.390.10">
    <property type="entry name" value="Collagenase (Catalytic Domain)"/>
    <property type="match status" value="1"/>
</dbReference>
<dbReference type="PANTHER" id="PTHR11804:SF84">
    <property type="entry name" value="SACCHAROLYSIN"/>
    <property type="match status" value="1"/>
</dbReference>
<comment type="similarity">
    <text evidence="1 7">Belongs to the peptidase M3 family.</text>
</comment>
<sequence length="703" mass="80547">MLADYGEKENAVVQDIIKNVKPEEATFKNSVLPYIHHENEASVKSGLPDFYAYLSSKRELQTKSSELASNLSDITQKTYLSEDYFARINRTYYTQANDTELNTEDQKLLYTLWKNFQDAGLAVPKGKERDRYQDITKELIVVANEYMQANTDDNTTLWFTREELNGTKEDTLSTLDKGTGENEGKLKLPLQSASDTSAVLNYCVNETTRRTVFISRANRTPENVGRLKKAVVLRDESARLQGAPNFATHRIQENMAKTPEAVHKLLDDTQARVKSTVERRIDHLKELKESETGTPDPIFLWDFGYYSILSNEREYNLSNEKIKEYFPSEPTMRAILDLYAELFHLQFVKIEEKDGNELSATGKAEDLVYAPDVELYSVWNDEAWSPHRKRSDEDFVGYLYLDMYRRDGKPGGAYTVPIENGFSKEDGSRHFPSCVMVTNFKKSTSDNPSLLYRGEVQTILHELGHAMHHLTSQVAYQRFHGFNGCPPDFFEAPSQLMENFAFEPEVLKRFSKHWSYLSDDSKAAWIEQQNATDVVQPPEKMPDDIIAEIRNSRNAYSSNGELGQIFLSTFDLRLHEPATHEDAEKIDTTELFNLLNVNITGVKGPEAQGQGYKWGHPESASFTHTMTGYEAGYYSYHWSRVYCKDLFYTAFKGSPFNREQGGRFRELVLEPGGSKDFVEILTDFLGHEPSNQAYFDDLELDKQ</sequence>
<dbReference type="PANTHER" id="PTHR11804">
    <property type="entry name" value="PROTEASE M3 THIMET OLIGOPEPTIDASE-RELATED"/>
    <property type="match status" value="1"/>
</dbReference>
<evidence type="ECO:0000256" key="5">
    <source>
        <dbReference type="ARBA" id="ARBA00022833"/>
    </source>
</evidence>
<evidence type="ECO:0000313" key="9">
    <source>
        <dbReference type="EMBL" id="USW49502.1"/>
    </source>
</evidence>
<dbReference type="Proteomes" id="UP001056384">
    <property type="component" value="Chromosome 2"/>
</dbReference>
<accession>A0A9Q9EH41</accession>
<dbReference type="InterPro" id="IPR001567">
    <property type="entry name" value="Pept_M3A_M3B_dom"/>
</dbReference>
<dbReference type="Gene3D" id="1.20.1050.40">
    <property type="entry name" value="Endopeptidase. Chain P, domain 1"/>
    <property type="match status" value="1"/>
</dbReference>
<evidence type="ECO:0000256" key="6">
    <source>
        <dbReference type="ARBA" id="ARBA00023049"/>
    </source>
</evidence>
<dbReference type="GO" id="GO:0006508">
    <property type="term" value="P:proteolysis"/>
    <property type="evidence" value="ECO:0007669"/>
    <property type="project" value="UniProtKB-KW"/>
</dbReference>
<keyword evidence="3 7" id="KW-0479">Metal-binding</keyword>
<dbReference type="GO" id="GO:0004222">
    <property type="term" value="F:metalloendopeptidase activity"/>
    <property type="evidence" value="ECO:0007669"/>
    <property type="project" value="InterPro"/>
</dbReference>
<feature type="domain" description="Peptidase M3A/M3B catalytic" evidence="8">
    <location>
        <begin position="200"/>
        <end position="698"/>
    </location>
</feature>
<dbReference type="InterPro" id="IPR024080">
    <property type="entry name" value="Neurolysin/TOP_N"/>
</dbReference>
<dbReference type="Pfam" id="PF01432">
    <property type="entry name" value="Peptidase_M3"/>
    <property type="match status" value="1"/>
</dbReference>
<dbReference type="InterPro" id="IPR024079">
    <property type="entry name" value="MetalloPept_cat_dom_sf"/>
</dbReference>
<comment type="cofactor">
    <cofactor evidence="7">
        <name>Zn(2+)</name>
        <dbReference type="ChEBI" id="CHEBI:29105"/>
    </cofactor>
    <text evidence="7">Binds 1 zinc ion.</text>
</comment>
<name>A0A9Q9EH41_9PEZI</name>
<evidence type="ECO:0000313" key="10">
    <source>
        <dbReference type="Proteomes" id="UP001056384"/>
    </source>
</evidence>
<evidence type="ECO:0000256" key="4">
    <source>
        <dbReference type="ARBA" id="ARBA00022801"/>
    </source>
</evidence>
<evidence type="ECO:0000256" key="2">
    <source>
        <dbReference type="ARBA" id="ARBA00022670"/>
    </source>
</evidence>
<dbReference type="AlphaFoldDB" id="A0A9Q9EH41"/>
<keyword evidence="10" id="KW-1185">Reference proteome</keyword>